<dbReference type="InterPro" id="IPR022742">
    <property type="entry name" value="Hydrolase_4"/>
</dbReference>
<dbReference type="PANTHER" id="PTHR37946">
    <property type="entry name" value="SLL1969 PROTEIN"/>
    <property type="match status" value="1"/>
</dbReference>
<sequence>MTDKPDFLLYAQHGWADNSKAMARLAQSLATSRTAIITPDLGWFKTWLWIEPLINQLEHIVLDTIVTYPQTPIRIIGHSMGGLIWLELLSRHRDWWSQVESLVLIGSPIGGADVARIIDPLGIGIGIAKDLGINRRQLAESIGAVIPTLVIAGDSDHGSDGTITIETTKFSRSQFVCLPNVHHAALKNHPLVAAEIQKFWANPVITQPPPPGDFITSLIQQLHSVPGMTDGHGRDFHRAKTYITFKNGISIRTWKNPLLIHHVFVASPEGDCLYSGFVGWIHNQALYQTLGTLTCSLVKSEIITRDS</sequence>
<evidence type="ECO:0000313" key="3">
    <source>
        <dbReference type="Proteomes" id="UP000176944"/>
    </source>
</evidence>
<dbReference type="InterPro" id="IPR029058">
    <property type="entry name" value="AB_hydrolase_fold"/>
</dbReference>
<evidence type="ECO:0000313" key="2">
    <source>
        <dbReference type="EMBL" id="AOY83487.1"/>
    </source>
</evidence>
<accession>A0A1D9G765</accession>
<gene>
    <name evidence="2" type="ORF">BJP36_29795</name>
</gene>
<dbReference type="PANTHER" id="PTHR37946:SF1">
    <property type="entry name" value="SLL1969 PROTEIN"/>
    <property type="match status" value="1"/>
</dbReference>
<reference evidence="3" key="1">
    <citation type="submission" date="2016-10" db="EMBL/GenBank/DDBJ databases">
        <title>Comparative genomics uncovers the prolific and rare metabolic potential of the cyanobacterial genus Moorea.</title>
        <authorList>
            <person name="Leao T."/>
            <person name="Castelao G."/>
            <person name="Korobeynikov A."/>
            <person name="Monroe E.A."/>
            <person name="Podell S."/>
            <person name="Glukhov E."/>
            <person name="Allen E."/>
            <person name="Gerwick W.H."/>
            <person name="Gerwick L."/>
        </authorList>
    </citation>
    <scope>NUCLEOTIDE SEQUENCE [LARGE SCALE GENOMIC DNA]</scope>
    <source>
        <strain evidence="3">JHB</strain>
    </source>
</reference>
<keyword evidence="2" id="KW-0378">Hydrolase</keyword>
<dbReference type="Pfam" id="PF12146">
    <property type="entry name" value="Hydrolase_4"/>
    <property type="match status" value="1"/>
</dbReference>
<dbReference type="EMBL" id="CP017708">
    <property type="protein sequence ID" value="AOY83487.1"/>
    <property type="molecule type" value="Genomic_DNA"/>
</dbReference>
<proteinExistence type="predicted"/>
<dbReference type="SUPFAM" id="SSF53474">
    <property type="entry name" value="alpha/beta-Hydrolases"/>
    <property type="match status" value="1"/>
</dbReference>
<dbReference type="Gene3D" id="3.40.50.1820">
    <property type="entry name" value="alpha/beta hydrolase"/>
    <property type="match status" value="1"/>
</dbReference>
<dbReference type="GO" id="GO:0016787">
    <property type="term" value="F:hydrolase activity"/>
    <property type="evidence" value="ECO:0007669"/>
    <property type="project" value="UniProtKB-KW"/>
</dbReference>
<evidence type="ECO:0000259" key="1">
    <source>
        <dbReference type="Pfam" id="PF12146"/>
    </source>
</evidence>
<protein>
    <submittedName>
        <fullName evidence="2">Alpha/beta hydrolase</fullName>
    </submittedName>
</protein>
<feature type="domain" description="Serine aminopeptidase S33" evidence="1">
    <location>
        <begin position="5"/>
        <end position="112"/>
    </location>
</feature>
<name>A0A1D9G765_MOOP1</name>
<dbReference type="Proteomes" id="UP000176944">
    <property type="component" value="Chromosome"/>
</dbReference>
<organism evidence="2 3">
    <name type="scientific">Moorena producens (strain JHB)</name>
    <dbReference type="NCBI Taxonomy" id="1454205"/>
    <lineage>
        <taxon>Bacteria</taxon>
        <taxon>Bacillati</taxon>
        <taxon>Cyanobacteriota</taxon>
        <taxon>Cyanophyceae</taxon>
        <taxon>Coleofasciculales</taxon>
        <taxon>Coleofasciculaceae</taxon>
        <taxon>Moorena</taxon>
    </lineage>
</organism>
<dbReference type="AlphaFoldDB" id="A0A1D9G765"/>